<evidence type="ECO:0000313" key="2">
    <source>
        <dbReference type="WBParaSite" id="TMUE_1000004467.1"/>
    </source>
</evidence>
<accession>A0A5S6QBX8</accession>
<organism evidence="1 2">
    <name type="scientific">Trichuris muris</name>
    <name type="common">Mouse whipworm</name>
    <dbReference type="NCBI Taxonomy" id="70415"/>
    <lineage>
        <taxon>Eukaryota</taxon>
        <taxon>Metazoa</taxon>
        <taxon>Ecdysozoa</taxon>
        <taxon>Nematoda</taxon>
        <taxon>Enoplea</taxon>
        <taxon>Dorylaimia</taxon>
        <taxon>Trichinellida</taxon>
        <taxon>Trichuridae</taxon>
        <taxon>Trichuris</taxon>
    </lineage>
</organism>
<dbReference type="Proteomes" id="UP000046395">
    <property type="component" value="Unassembled WGS sequence"/>
</dbReference>
<evidence type="ECO:0000313" key="1">
    <source>
        <dbReference type="Proteomes" id="UP000046395"/>
    </source>
</evidence>
<sequence length="69" mass="7542">MRQALRVVRWSALCRGLVNLNCRPSSPRANALCELIPSASPSAKTGCCQVRSQPGAQRAMIHRLAVARR</sequence>
<dbReference type="WBParaSite" id="TMUE_1000004467.1">
    <property type="protein sequence ID" value="TMUE_1000004467.1"/>
    <property type="gene ID" value="WBGene00294675"/>
</dbReference>
<name>A0A5S6QBX8_TRIMR</name>
<keyword evidence="1" id="KW-1185">Reference proteome</keyword>
<proteinExistence type="predicted"/>
<dbReference type="AlphaFoldDB" id="A0A5S6QBX8"/>
<reference evidence="2" key="1">
    <citation type="submission" date="2019-12" db="UniProtKB">
        <authorList>
            <consortium name="WormBaseParasite"/>
        </authorList>
    </citation>
    <scope>IDENTIFICATION</scope>
</reference>
<protein>
    <submittedName>
        <fullName evidence="2">Secreted protein</fullName>
    </submittedName>
</protein>